<keyword evidence="2" id="KW-1185">Reference proteome</keyword>
<reference evidence="1 2" key="1">
    <citation type="journal article" date="2017" name="Front. Genet.">
        <title>Draft sequencing of the heterozygous diploid genome of Satsuma (Citrus unshiu Marc.) using a hybrid assembly approach.</title>
        <authorList>
            <person name="Shimizu T."/>
            <person name="Tanizawa Y."/>
            <person name="Mochizuki T."/>
            <person name="Nagasaki H."/>
            <person name="Yoshioka T."/>
            <person name="Toyoda A."/>
            <person name="Fujiyama A."/>
            <person name="Kaminuma E."/>
            <person name="Nakamura Y."/>
        </authorList>
    </citation>
    <scope>NUCLEOTIDE SEQUENCE [LARGE SCALE GENOMIC DNA]</scope>
    <source>
        <strain evidence="2">cv. Miyagawa wase</strain>
    </source>
</reference>
<dbReference type="EMBL" id="BDQV01000467">
    <property type="protein sequence ID" value="GAY65280.1"/>
    <property type="molecule type" value="Genomic_DNA"/>
</dbReference>
<sequence>MLWECCDRGGQPSAGILVADLEMGDAEVEPGCDGTAVISELWGKGGTEPIFHPSLKILQLVFPTRSLSGLSVSFTSARPAVHFLFLSISPLRFLYLASPAHTVTSNSVQGGFLSYTTVGRFLHFLLIPSTPAGD</sequence>
<comment type="caution">
    <text evidence="1">The sequence shown here is derived from an EMBL/GenBank/DDBJ whole genome shotgun (WGS) entry which is preliminary data.</text>
</comment>
<name>A0A2H5QKY2_CITUN</name>
<proteinExistence type="predicted"/>
<gene>
    <name evidence="1" type="ORF">CUMW_239880</name>
</gene>
<dbReference type="Proteomes" id="UP000236630">
    <property type="component" value="Unassembled WGS sequence"/>
</dbReference>
<accession>A0A2H5QKY2</accession>
<evidence type="ECO:0000313" key="2">
    <source>
        <dbReference type="Proteomes" id="UP000236630"/>
    </source>
</evidence>
<protein>
    <submittedName>
        <fullName evidence="1">Uncharacterized protein</fullName>
    </submittedName>
</protein>
<dbReference type="AlphaFoldDB" id="A0A2H5QKY2"/>
<organism evidence="1 2">
    <name type="scientific">Citrus unshiu</name>
    <name type="common">Satsuma mandarin</name>
    <name type="synonym">Citrus nobilis var. unshiu</name>
    <dbReference type="NCBI Taxonomy" id="55188"/>
    <lineage>
        <taxon>Eukaryota</taxon>
        <taxon>Viridiplantae</taxon>
        <taxon>Streptophyta</taxon>
        <taxon>Embryophyta</taxon>
        <taxon>Tracheophyta</taxon>
        <taxon>Spermatophyta</taxon>
        <taxon>Magnoliopsida</taxon>
        <taxon>eudicotyledons</taxon>
        <taxon>Gunneridae</taxon>
        <taxon>Pentapetalae</taxon>
        <taxon>rosids</taxon>
        <taxon>malvids</taxon>
        <taxon>Sapindales</taxon>
        <taxon>Rutaceae</taxon>
        <taxon>Aurantioideae</taxon>
        <taxon>Citrus</taxon>
    </lineage>
</organism>
<evidence type="ECO:0000313" key="1">
    <source>
        <dbReference type="EMBL" id="GAY65280.1"/>
    </source>
</evidence>